<dbReference type="PANTHER" id="PTHR43224:SF1">
    <property type="entry name" value="AMIDINOTRANSFERASE"/>
    <property type="match status" value="1"/>
</dbReference>
<evidence type="ECO:0000313" key="2">
    <source>
        <dbReference type="Proteomes" id="UP000576209"/>
    </source>
</evidence>
<evidence type="ECO:0000313" key="1">
    <source>
        <dbReference type="EMBL" id="MBB4078108.1"/>
    </source>
</evidence>
<dbReference type="PIRSF" id="PIRSF028188">
    <property type="entry name" value="Amdntrnsf_FN0238"/>
    <property type="match status" value="1"/>
</dbReference>
<evidence type="ECO:0008006" key="3">
    <source>
        <dbReference type="Google" id="ProtNLM"/>
    </source>
</evidence>
<dbReference type="SUPFAM" id="SSF55909">
    <property type="entry name" value="Pentein"/>
    <property type="match status" value="1"/>
</dbReference>
<keyword evidence="2" id="KW-1185">Reference proteome</keyword>
<dbReference type="PANTHER" id="PTHR43224">
    <property type="entry name" value="AMIDINOTRANSFERASE"/>
    <property type="match status" value="1"/>
</dbReference>
<dbReference type="InterPro" id="IPR014541">
    <property type="entry name" value="Amdntrnsf_FN0238"/>
</dbReference>
<dbReference type="Pfam" id="PF19420">
    <property type="entry name" value="DDAH_eukar"/>
    <property type="match status" value="1"/>
</dbReference>
<dbReference type="RefSeq" id="WP_183494336.1">
    <property type="nucleotide sequence ID" value="NZ_JACIFF010000001.1"/>
</dbReference>
<sequence>MQTTHHLLMVRPANFARASETVADNSFQEVVSNESFGSIGDRAVEEFDRFVDLLRTAGVEVTVIEDTASPVKPDAVFPNNWFSTHPDGTLVTYPTYWPQRRLERREDVVEMLKSRYRVDRHLDLSVWEAEDCFLESTGSLLLDRDRKVAYACLSQRCTREAVHDWCELMDYQPITFHAYDARGAVIYHTNVMMAIGTTHVIVCLDAVTDAEEKSKLTESLLLSGKRIVGLSLEQVDQFAGNALEVKTTEGPAWIMSTAAFTSLDDAQRDALMEPENMRIVHTDLSTIERYGGGSARCMLGEIYLETR</sequence>
<dbReference type="Gene3D" id="3.75.10.10">
    <property type="entry name" value="L-arginine/glycine Amidinotransferase, Chain A"/>
    <property type="match status" value="1"/>
</dbReference>
<dbReference type="NCBIfam" id="NF046062">
    <property type="entry name" value="citrull_CtlX"/>
    <property type="match status" value="1"/>
</dbReference>
<dbReference type="EMBL" id="JACIFF010000001">
    <property type="protein sequence ID" value="MBB4078108.1"/>
    <property type="molecule type" value="Genomic_DNA"/>
</dbReference>
<organism evidence="1 2">
    <name type="scientific">Neolewinella aquimaris</name>
    <dbReference type="NCBI Taxonomy" id="1835722"/>
    <lineage>
        <taxon>Bacteria</taxon>
        <taxon>Pseudomonadati</taxon>
        <taxon>Bacteroidota</taxon>
        <taxon>Saprospiria</taxon>
        <taxon>Saprospirales</taxon>
        <taxon>Lewinellaceae</taxon>
        <taxon>Neolewinella</taxon>
    </lineage>
</organism>
<comment type="caution">
    <text evidence="1">The sequence shown here is derived from an EMBL/GenBank/DDBJ whole genome shotgun (WGS) entry which is preliminary data.</text>
</comment>
<gene>
    <name evidence="1" type="ORF">GGR28_000709</name>
</gene>
<reference evidence="1 2" key="1">
    <citation type="submission" date="2020-08" db="EMBL/GenBank/DDBJ databases">
        <title>Genomic Encyclopedia of Type Strains, Phase IV (KMG-IV): sequencing the most valuable type-strain genomes for metagenomic binning, comparative biology and taxonomic classification.</title>
        <authorList>
            <person name="Goeker M."/>
        </authorList>
    </citation>
    <scope>NUCLEOTIDE SEQUENCE [LARGE SCALE GENOMIC DNA]</scope>
    <source>
        <strain evidence="1 2">DSM 105137</strain>
    </source>
</reference>
<name>A0A840E7S0_9BACT</name>
<dbReference type="AlphaFoldDB" id="A0A840E7S0"/>
<proteinExistence type="predicted"/>
<accession>A0A840E7S0</accession>
<dbReference type="Proteomes" id="UP000576209">
    <property type="component" value="Unassembled WGS sequence"/>
</dbReference>
<protein>
    <recommendedName>
        <fullName evidence="3">Amidinotransferase</fullName>
    </recommendedName>
</protein>